<dbReference type="PANTHER" id="PTHR36925:SF1">
    <property type="entry name" value="COBALT-PRECORRIN-6A REDUCTASE"/>
    <property type="match status" value="1"/>
</dbReference>
<dbReference type="EMBL" id="JAPWGY010000002">
    <property type="protein sequence ID" value="MCZ4280713.1"/>
    <property type="molecule type" value="Genomic_DNA"/>
</dbReference>
<dbReference type="RefSeq" id="WP_269422897.1">
    <property type="nucleotide sequence ID" value="NZ_JAPWGY010000002.1"/>
</dbReference>
<dbReference type="GO" id="GO:0016491">
    <property type="term" value="F:oxidoreductase activity"/>
    <property type="evidence" value="ECO:0007669"/>
    <property type="project" value="UniProtKB-KW"/>
</dbReference>
<organism evidence="4 5">
    <name type="scientific">Kiloniella laminariae</name>
    <dbReference type="NCBI Taxonomy" id="454162"/>
    <lineage>
        <taxon>Bacteria</taxon>
        <taxon>Pseudomonadati</taxon>
        <taxon>Pseudomonadota</taxon>
        <taxon>Alphaproteobacteria</taxon>
        <taxon>Rhodospirillales</taxon>
        <taxon>Kiloniellaceae</taxon>
        <taxon>Kiloniella</taxon>
    </lineage>
</organism>
<name>A0ABT4LHY1_9PROT</name>
<evidence type="ECO:0000256" key="2">
    <source>
        <dbReference type="ARBA" id="ARBA00022573"/>
    </source>
</evidence>
<dbReference type="PROSITE" id="PS51014">
    <property type="entry name" value="COBK_CBIJ"/>
    <property type="match status" value="1"/>
</dbReference>
<dbReference type="NCBIfam" id="NF005968">
    <property type="entry name" value="PRK08057.1-2"/>
    <property type="match status" value="1"/>
</dbReference>
<reference evidence="4" key="1">
    <citation type="submission" date="2022-12" db="EMBL/GenBank/DDBJ databases">
        <title>Bacterial isolates from different developmental stages of Nematostella vectensis.</title>
        <authorList>
            <person name="Fraune S."/>
        </authorList>
    </citation>
    <scope>NUCLEOTIDE SEQUENCE</scope>
    <source>
        <strain evidence="4">G21630-S1</strain>
    </source>
</reference>
<keyword evidence="5" id="KW-1185">Reference proteome</keyword>
<sequence>MKAPPRSSPQLKILILGGVTEANNLAELLEKHNDFIAVTSRAGVTSQRVVISGSERLGGFGGVDGLKNYLTDTSIDAVVDATHPFARNMTENAACACGQLGIPRLILQRPAWKAQKKDLWSYLPDLAGAVNYIKNLPSGRRVFLTTGQQELSAFAALPHHHFIARMIEAPDFESPPANMDILLERGPFSLAQELALMKQYQIDLLVSKNSGGQATEAKLKAAQALAVPVLMIERPPVPAGSHVVETAEQAIEWLEALRKTLTSQEDRP</sequence>
<comment type="pathway">
    <text evidence="1">Cofactor biosynthesis; adenosylcobalamin biosynthesis.</text>
</comment>
<evidence type="ECO:0000313" key="4">
    <source>
        <dbReference type="EMBL" id="MCZ4280713.1"/>
    </source>
</evidence>
<proteinExistence type="predicted"/>
<dbReference type="PANTHER" id="PTHR36925">
    <property type="entry name" value="COBALT-PRECORRIN-6A REDUCTASE"/>
    <property type="match status" value="1"/>
</dbReference>
<keyword evidence="2" id="KW-0169">Cobalamin biosynthesis</keyword>
<dbReference type="NCBIfam" id="TIGR00715">
    <property type="entry name" value="precor6x_red"/>
    <property type="match status" value="1"/>
</dbReference>
<dbReference type="Proteomes" id="UP001069802">
    <property type="component" value="Unassembled WGS sequence"/>
</dbReference>
<dbReference type="InterPro" id="IPR003723">
    <property type="entry name" value="Precorrin-6x_reduct"/>
</dbReference>
<evidence type="ECO:0000256" key="1">
    <source>
        <dbReference type="ARBA" id="ARBA00004953"/>
    </source>
</evidence>
<keyword evidence="3 4" id="KW-0560">Oxidoreductase</keyword>
<evidence type="ECO:0000256" key="3">
    <source>
        <dbReference type="ARBA" id="ARBA00023002"/>
    </source>
</evidence>
<evidence type="ECO:0000313" key="5">
    <source>
        <dbReference type="Proteomes" id="UP001069802"/>
    </source>
</evidence>
<protein>
    <submittedName>
        <fullName evidence="4">Cobalt-precorrin-6A reductase</fullName>
        <ecNumber evidence="4">1.3.1.106</ecNumber>
    </submittedName>
</protein>
<dbReference type="EC" id="1.3.1.106" evidence="4"/>
<accession>A0ABT4LHY1</accession>
<comment type="caution">
    <text evidence="4">The sequence shown here is derived from an EMBL/GenBank/DDBJ whole genome shotgun (WGS) entry which is preliminary data.</text>
</comment>
<gene>
    <name evidence="4" type="ORF">O4H49_07980</name>
</gene>
<dbReference type="Pfam" id="PF02571">
    <property type="entry name" value="CbiJ"/>
    <property type="match status" value="1"/>
</dbReference>